<protein>
    <submittedName>
        <fullName evidence="3">Uncharacterized protein</fullName>
    </submittedName>
</protein>
<sequence>MIVFIFRGPITPVENEEKKTNLKSTRVNFETNSAFSSLVHNNFKWSKSGITVAGDELNQLQVPAGLYIDDDDTLYIADTFNSRIIEWKSGATVGRVVAGGNGAGPMMNQLQYPMDVIVDHERDSLIICDEGNNRIVQWPRQGGTTGQIIISDISCFGLAKDNAGFLYVTDSGNCAVRRWQMGDYTREGIVVAGSKEGLIVVDGNKYIQDKIQLGGPRGIIINQDGTVYVADNWNDQVMKWQKGATDGDVILKGHGQLANQFYMPEDLSFDRNGNLYVVDSQNHRVQKFLLE</sequence>
<evidence type="ECO:0000313" key="3">
    <source>
        <dbReference type="EMBL" id="CAF0801211.1"/>
    </source>
</evidence>
<comment type="caution">
    <text evidence="3">The sequence shown here is derived from an EMBL/GenBank/DDBJ whole genome shotgun (WGS) entry which is preliminary data.</text>
</comment>
<name>A0A813SKV0_9BILA</name>
<dbReference type="Gene3D" id="2.120.10.30">
    <property type="entry name" value="TolB, C-terminal domain"/>
    <property type="match status" value="2"/>
</dbReference>
<dbReference type="InterPro" id="IPR011042">
    <property type="entry name" value="6-blade_b-propeller_TolB-like"/>
</dbReference>
<proteinExistence type="predicted"/>
<dbReference type="GO" id="GO:0008270">
    <property type="term" value="F:zinc ion binding"/>
    <property type="evidence" value="ECO:0007669"/>
    <property type="project" value="UniProtKB-KW"/>
</dbReference>
<organism evidence="3 4">
    <name type="scientific">Adineta steineri</name>
    <dbReference type="NCBI Taxonomy" id="433720"/>
    <lineage>
        <taxon>Eukaryota</taxon>
        <taxon>Metazoa</taxon>
        <taxon>Spiralia</taxon>
        <taxon>Gnathifera</taxon>
        <taxon>Rotifera</taxon>
        <taxon>Eurotatoria</taxon>
        <taxon>Bdelloidea</taxon>
        <taxon>Adinetida</taxon>
        <taxon>Adinetidae</taxon>
        <taxon>Adineta</taxon>
    </lineage>
</organism>
<evidence type="ECO:0000256" key="2">
    <source>
        <dbReference type="PROSITE-ProRule" id="PRU00504"/>
    </source>
</evidence>
<dbReference type="AlphaFoldDB" id="A0A813SKV0"/>
<evidence type="ECO:0000313" key="4">
    <source>
        <dbReference type="Proteomes" id="UP000663860"/>
    </source>
</evidence>
<dbReference type="PANTHER" id="PTHR24104:SF25">
    <property type="entry name" value="PROTEIN LIN-41"/>
    <property type="match status" value="1"/>
</dbReference>
<gene>
    <name evidence="3" type="ORF">IZO911_LOCUS6940</name>
</gene>
<dbReference type="Proteomes" id="UP000663860">
    <property type="component" value="Unassembled WGS sequence"/>
</dbReference>
<feature type="repeat" description="NHL" evidence="2">
    <location>
        <begin position="250"/>
        <end position="291"/>
    </location>
</feature>
<dbReference type="InterPro" id="IPR001258">
    <property type="entry name" value="NHL_repeat"/>
</dbReference>
<dbReference type="EMBL" id="CAJNOE010000044">
    <property type="protein sequence ID" value="CAF0801211.1"/>
    <property type="molecule type" value="Genomic_DNA"/>
</dbReference>
<accession>A0A813SKV0</accession>
<dbReference type="Pfam" id="PF01436">
    <property type="entry name" value="NHL"/>
    <property type="match status" value="1"/>
</dbReference>
<reference evidence="3" key="1">
    <citation type="submission" date="2021-02" db="EMBL/GenBank/DDBJ databases">
        <authorList>
            <person name="Nowell W R."/>
        </authorList>
    </citation>
    <scope>NUCLEOTIDE SEQUENCE</scope>
</reference>
<dbReference type="PANTHER" id="PTHR24104">
    <property type="entry name" value="E3 UBIQUITIN-PROTEIN LIGASE NHLRC1-RELATED"/>
    <property type="match status" value="1"/>
</dbReference>
<dbReference type="CDD" id="cd05819">
    <property type="entry name" value="NHL"/>
    <property type="match status" value="1"/>
</dbReference>
<dbReference type="SUPFAM" id="SSF101898">
    <property type="entry name" value="NHL repeat"/>
    <property type="match status" value="1"/>
</dbReference>
<keyword evidence="1" id="KW-0677">Repeat</keyword>
<dbReference type="InterPro" id="IPR050952">
    <property type="entry name" value="TRIM-NHL_E3_ligases"/>
</dbReference>
<evidence type="ECO:0000256" key="1">
    <source>
        <dbReference type="ARBA" id="ARBA00022737"/>
    </source>
</evidence>
<dbReference type="PROSITE" id="PS51125">
    <property type="entry name" value="NHL"/>
    <property type="match status" value="1"/>
</dbReference>